<dbReference type="AlphaFoldDB" id="T1XL30"/>
<protein>
    <submittedName>
        <fullName evidence="2">Uncharacterized protein</fullName>
    </submittedName>
</protein>
<dbReference type="RefSeq" id="WP_021004126.1">
    <property type="nucleotide sequence ID" value="NC_022234.1"/>
</dbReference>
<gene>
    <name evidence="2" type="ORF">VAPA_2c07410</name>
</gene>
<evidence type="ECO:0000256" key="1">
    <source>
        <dbReference type="SAM" id="Phobius"/>
    </source>
</evidence>
<dbReference type="Proteomes" id="UP000016223">
    <property type="component" value="Chromosome 2"/>
</dbReference>
<accession>T1XL30</accession>
<feature type="transmembrane region" description="Helical" evidence="1">
    <location>
        <begin position="77"/>
        <end position="97"/>
    </location>
</feature>
<dbReference type="KEGG" id="vpd:VAPA_2c07410"/>
<keyword evidence="1" id="KW-0472">Membrane</keyword>
<sequence length="156" mass="16217">MAVLVLSLVFSTIVSGAQTVPFVIGVLEVLVVASLVWGVRRWSLLAASLLVAHPILSTLVVAATAPHVQSAGMQPGGLRIVFLVVFLYAFGKGAIAIRKFGIADHGISSNANAGASADKSMHSAMAATTECTVRMAAAAGIKLDYSHVLLLRSVHR</sequence>
<dbReference type="HOGENOM" id="CLU_1685811_0_0_4"/>
<evidence type="ECO:0000313" key="3">
    <source>
        <dbReference type="Proteomes" id="UP000016223"/>
    </source>
</evidence>
<organism evidence="2 3">
    <name type="scientific">Variovorax paradoxus B4</name>
    <dbReference type="NCBI Taxonomy" id="1246301"/>
    <lineage>
        <taxon>Bacteria</taxon>
        <taxon>Pseudomonadati</taxon>
        <taxon>Pseudomonadota</taxon>
        <taxon>Betaproteobacteria</taxon>
        <taxon>Burkholderiales</taxon>
        <taxon>Comamonadaceae</taxon>
        <taxon>Variovorax</taxon>
    </lineage>
</organism>
<proteinExistence type="predicted"/>
<keyword evidence="1" id="KW-0812">Transmembrane</keyword>
<evidence type="ECO:0000313" key="2">
    <source>
        <dbReference type="EMBL" id="AGU53298.1"/>
    </source>
</evidence>
<dbReference type="EMBL" id="CP003912">
    <property type="protein sequence ID" value="AGU53298.1"/>
    <property type="molecule type" value="Genomic_DNA"/>
</dbReference>
<name>T1XL30_VARPD</name>
<reference evidence="2 3" key="1">
    <citation type="submission" date="2012-10" db="EMBL/GenBank/DDBJ databases">
        <title>Genome sequence of Variovorax paradoxus B4.</title>
        <authorList>
            <person name="Schuldes J."/>
            <person name="Brandt U."/>
            <person name="Hiessl S."/>
            <person name="Wuebbeler J.H."/>
            <person name="Thuermer A."/>
            <person name="Steinbuechel A."/>
            <person name="Daniel R."/>
        </authorList>
    </citation>
    <scope>NUCLEOTIDE SEQUENCE [LARGE SCALE GENOMIC DNA]</scope>
    <source>
        <strain evidence="2 3">B4</strain>
    </source>
</reference>
<feature type="transmembrane region" description="Helical" evidence="1">
    <location>
        <begin position="43"/>
        <end position="65"/>
    </location>
</feature>
<keyword evidence="1" id="KW-1133">Transmembrane helix</keyword>